<dbReference type="Proteomes" id="UP000195607">
    <property type="component" value="Chromosome I"/>
</dbReference>
<dbReference type="EMBL" id="LT671858">
    <property type="protein sequence ID" value="SIM77047.1"/>
    <property type="molecule type" value="Genomic_DNA"/>
</dbReference>
<dbReference type="Gene3D" id="3.40.50.10900">
    <property type="entry name" value="PAC-like subunit"/>
    <property type="match status" value="1"/>
</dbReference>
<proteinExistence type="predicted"/>
<dbReference type="SUPFAM" id="SSF159659">
    <property type="entry name" value="Cgl1923-like"/>
    <property type="match status" value="1"/>
</dbReference>
<dbReference type="InterPro" id="IPR004426">
    <property type="entry name" value="MJ1210-like"/>
</dbReference>
<protein>
    <submittedName>
        <fullName evidence="1">ATP-grasp superfamily enzyme</fullName>
    </submittedName>
</protein>
<reference evidence="1 2" key="1">
    <citation type="submission" date="2016-04" db="EMBL/GenBank/DDBJ databases">
        <authorList>
            <person name="Evans L.H."/>
            <person name="Alamgir A."/>
            <person name="Owens N."/>
            <person name="Weber N.D."/>
            <person name="Virtaneva K."/>
            <person name="Barbian K."/>
            <person name="Babar A."/>
            <person name="Rosenke K."/>
        </authorList>
    </citation>
    <scope>NUCLEOTIDE SEQUENCE [LARGE SCALE GENOMIC DNA]</scope>
    <source>
        <strain evidence="2">S5(T) (JCM 30642 \VKM B-2941)</strain>
    </source>
</reference>
<evidence type="ECO:0000313" key="2">
    <source>
        <dbReference type="Proteomes" id="UP000195607"/>
    </source>
</evidence>
<evidence type="ECO:0000313" key="1">
    <source>
        <dbReference type="EMBL" id="SIM77047.1"/>
    </source>
</evidence>
<organism evidence="1 2">
    <name type="scientific">Cuniculiplasma divulgatum</name>
    <dbReference type="NCBI Taxonomy" id="1673428"/>
    <lineage>
        <taxon>Archaea</taxon>
        <taxon>Methanobacteriati</taxon>
        <taxon>Thermoplasmatota</taxon>
        <taxon>Thermoplasmata</taxon>
        <taxon>Thermoplasmatales</taxon>
        <taxon>Cuniculiplasmataceae</taxon>
        <taxon>Cuniculiplasma</taxon>
    </lineage>
</organism>
<dbReference type="RefSeq" id="WP_148690001.1">
    <property type="nucleotide sequence ID" value="NZ_LT671858.1"/>
</dbReference>
<dbReference type="PANTHER" id="PTHR35610:SF7">
    <property type="entry name" value="3-ISOPROPYLMALATE DEHYDRATASE"/>
    <property type="match status" value="1"/>
</dbReference>
<dbReference type="AlphaFoldDB" id="A0A1N5VY82"/>
<name>A0A1N5VY82_9ARCH</name>
<sequence length="252" mass="28128">METIKIKKMIDVIPEGTSTLVCGLPGIGNVGRITVDYMIDKLKMEKVLEIYSSHFPAQVFVDREGKAHLNRNTLFYKQISKSKSLFVFTGDFQGNTPEGQYELSWRLLEIAREMNVNIIYTLGGYGVGKLVETPRILGAFTDSSLKQNLIKNGVKFPEGEPGGGIVGSNGLIVGLAYKFFRIQAACLMGETSGYFPDPKAALEILKTLTKLVGFRVSLMDLEERCKNLSELTEKMQSDMIDKEKKDDLGYFQ</sequence>
<dbReference type="PANTHER" id="PTHR35610">
    <property type="entry name" value="3-ISOPROPYLMALATE DEHYDRATASE-RELATED"/>
    <property type="match status" value="1"/>
</dbReference>
<dbReference type="InterPro" id="IPR019151">
    <property type="entry name" value="Proteasome_assmbl_chaperone_2"/>
</dbReference>
<dbReference type="GeneID" id="41588777"/>
<accession>A0A1N5VY82</accession>
<dbReference type="NCBIfam" id="TIGR00162">
    <property type="entry name" value="proteasome assembly chaperone family protein"/>
    <property type="match status" value="1"/>
</dbReference>
<gene>
    <name evidence="1" type="ORF">CSP5_1535</name>
</gene>
<dbReference type="InterPro" id="IPR038389">
    <property type="entry name" value="PSMG2_sf"/>
</dbReference>
<dbReference type="Pfam" id="PF09754">
    <property type="entry name" value="PAC2"/>
    <property type="match status" value="1"/>
</dbReference>